<comment type="subcellular location">
    <subcellularLocation>
        <location evidence="1">Carboxysome</location>
    </subcellularLocation>
</comment>
<dbReference type="GO" id="GO:0031470">
    <property type="term" value="C:carboxysome"/>
    <property type="evidence" value="ECO:0007669"/>
    <property type="project" value="UniProtKB-SubCell"/>
</dbReference>
<dbReference type="Proteomes" id="UP000886824">
    <property type="component" value="Unassembled WGS sequence"/>
</dbReference>
<protein>
    <submittedName>
        <fullName evidence="4">EutN/CcmL family microcompartment protein</fullName>
    </submittedName>
</protein>
<dbReference type="CDD" id="cd01614">
    <property type="entry name" value="EutN_CcmL"/>
    <property type="match status" value="1"/>
</dbReference>
<dbReference type="InterPro" id="IPR036677">
    <property type="entry name" value="EutN_CcmL_sf"/>
</dbReference>
<evidence type="ECO:0000313" key="4">
    <source>
        <dbReference type="EMBL" id="HIY72711.1"/>
    </source>
</evidence>
<gene>
    <name evidence="4" type="ORF">H9826_01885</name>
</gene>
<evidence type="ECO:0000313" key="5">
    <source>
        <dbReference type="Proteomes" id="UP000886824"/>
    </source>
</evidence>
<accession>A0A9D1Z631</accession>
<evidence type="ECO:0000256" key="1">
    <source>
        <dbReference type="ARBA" id="ARBA00023587"/>
    </source>
</evidence>
<dbReference type="InterPro" id="IPR004992">
    <property type="entry name" value="EutN_CcmL"/>
</dbReference>
<sequence length="82" mass="8282">MLLGIVIGSVWCTRKAETLTGQTFLLVSPEGYQGPALVCADQAGAGPGDRVLITRGSGARTAAGADIPVDAAIVGIVDRVES</sequence>
<dbReference type="Pfam" id="PF03319">
    <property type="entry name" value="EutN_CcmL"/>
    <property type="match status" value="1"/>
</dbReference>
<keyword evidence="2" id="KW-1282">Carboxysome</keyword>
<dbReference type="SUPFAM" id="SSF159133">
    <property type="entry name" value="EutN/CcmL-like"/>
    <property type="match status" value="1"/>
</dbReference>
<reference evidence="4" key="2">
    <citation type="submission" date="2021-04" db="EMBL/GenBank/DDBJ databases">
        <authorList>
            <person name="Gilroy R."/>
        </authorList>
    </citation>
    <scope>NUCLEOTIDE SEQUENCE</scope>
    <source>
        <strain evidence="4">CHK33-7979</strain>
    </source>
</reference>
<evidence type="ECO:0000256" key="2">
    <source>
        <dbReference type="ARBA" id="ARBA00023669"/>
    </source>
</evidence>
<dbReference type="PANTHER" id="PTHR36539">
    <property type="entry name" value="ETHANOLAMINE UTILIZATION PROTEIN EUTN"/>
    <property type="match status" value="1"/>
</dbReference>
<reference evidence="4" key="1">
    <citation type="journal article" date="2021" name="PeerJ">
        <title>Extensive microbial diversity within the chicken gut microbiome revealed by metagenomics and culture.</title>
        <authorList>
            <person name="Gilroy R."/>
            <person name="Ravi A."/>
            <person name="Getino M."/>
            <person name="Pursley I."/>
            <person name="Horton D.L."/>
            <person name="Alikhan N.F."/>
            <person name="Baker D."/>
            <person name="Gharbi K."/>
            <person name="Hall N."/>
            <person name="Watson M."/>
            <person name="Adriaenssens E.M."/>
            <person name="Foster-Nyarko E."/>
            <person name="Jarju S."/>
            <person name="Secka A."/>
            <person name="Antonio M."/>
            <person name="Oren A."/>
            <person name="Chaudhuri R.R."/>
            <person name="La Ragione R."/>
            <person name="Hildebrand F."/>
            <person name="Pallen M.J."/>
        </authorList>
    </citation>
    <scope>NUCLEOTIDE SEQUENCE</scope>
    <source>
        <strain evidence="4">CHK33-7979</strain>
    </source>
</reference>
<evidence type="ECO:0000256" key="3">
    <source>
        <dbReference type="ARBA" id="ARBA00024446"/>
    </source>
</evidence>
<name>A0A9D1Z631_9FIRM</name>
<keyword evidence="3" id="KW-1283">Bacterial microcompartment</keyword>
<dbReference type="PROSITE" id="PS51932">
    <property type="entry name" value="BMV"/>
    <property type="match status" value="1"/>
</dbReference>
<proteinExistence type="predicted"/>
<dbReference type="EMBL" id="DXCX01000021">
    <property type="protein sequence ID" value="HIY72711.1"/>
    <property type="molecule type" value="Genomic_DNA"/>
</dbReference>
<comment type="caution">
    <text evidence="4">The sequence shown here is derived from an EMBL/GenBank/DDBJ whole genome shotgun (WGS) entry which is preliminary data.</text>
</comment>
<dbReference type="AlphaFoldDB" id="A0A9D1Z631"/>
<organism evidence="4 5">
    <name type="scientific">Candidatus Intestinimonas merdavium</name>
    <dbReference type="NCBI Taxonomy" id="2838622"/>
    <lineage>
        <taxon>Bacteria</taxon>
        <taxon>Bacillati</taxon>
        <taxon>Bacillota</taxon>
        <taxon>Clostridia</taxon>
        <taxon>Eubacteriales</taxon>
        <taxon>Intestinimonas</taxon>
    </lineage>
</organism>
<dbReference type="Gene3D" id="2.40.50.220">
    <property type="entry name" value="EutN/Ccml"/>
    <property type="match status" value="1"/>
</dbReference>